<protein>
    <submittedName>
        <fullName evidence="9">LANO_0G14994g1_1</fullName>
    </submittedName>
</protein>
<dbReference type="SUPFAM" id="SSF51905">
    <property type="entry name" value="FAD/NAD(P)-binding domain"/>
    <property type="match status" value="2"/>
</dbReference>
<feature type="domain" description="FAD/NAD(P)-binding" evidence="7">
    <location>
        <begin position="217"/>
        <end position="548"/>
    </location>
</feature>
<dbReference type="InterPro" id="IPR036188">
    <property type="entry name" value="FAD/NAD-bd_sf"/>
</dbReference>
<dbReference type="PANTHER" id="PTHR43706:SF50">
    <property type="entry name" value="NADH DEHYDROGENASE (UBIQUINONE)-RELATED"/>
    <property type="match status" value="1"/>
</dbReference>
<keyword evidence="6" id="KW-0472">Membrane</keyword>
<evidence type="ECO:0000256" key="3">
    <source>
        <dbReference type="ARBA" id="ARBA00022827"/>
    </source>
</evidence>
<feature type="domain" description="External alternative NADH-ubiquinone oxidoreductase-like C-terminal" evidence="8">
    <location>
        <begin position="689"/>
        <end position="749"/>
    </location>
</feature>
<keyword evidence="3" id="KW-0274">FAD</keyword>
<name>A0A1G4KKL3_9SACH</name>
<reference evidence="10" key="1">
    <citation type="submission" date="2016-03" db="EMBL/GenBank/DDBJ databases">
        <authorList>
            <person name="Devillers Hugo."/>
        </authorList>
    </citation>
    <scope>NUCLEOTIDE SEQUENCE [LARGE SCALE GENOMIC DNA]</scope>
</reference>
<dbReference type="FunFam" id="3.50.50.100:FF:000005">
    <property type="entry name" value="NADH-ubiquinone oxidoreductase 64 kDa subunit"/>
    <property type="match status" value="1"/>
</dbReference>
<dbReference type="Proteomes" id="UP000189911">
    <property type="component" value="Chromosome G"/>
</dbReference>
<gene>
    <name evidence="9" type="ORF">LANO_0G14994G</name>
</gene>
<organism evidence="9 10">
    <name type="scientific">Lachancea nothofagi CBS 11611</name>
    <dbReference type="NCBI Taxonomy" id="1266666"/>
    <lineage>
        <taxon>Eukaryota</taxon>
        <taxon>Fungi</taxon>
        <taxon>Dikarya</taxon>
        <taxon>Ascomycota</taxon>
        <taxon>Saccharomycotina</taxon>
        <taxon>Saccharomycetes</taxon>
        <taxon>Saccharomycetales</taxon>
        <taxon>Saccharomycetaceae</taxon>
        <taxon>Lachancea</taxon>
    </lineage>
</organism>
<evidence type="ECO:0000259" key="8">
    <source>
        <dbReference type="Pfam" id="PF22366"/>
    </source>
</evidence>
<dbReference type="EMBL" id="LT598453">
    <property type="protein sequence ID" value="SCV04949.1"/>
    <property type="molecule type" value="Genomic_DNA"/>
</dbReference>
<keyword evidence="6" id="KW-1133">Transmembrane helix</keyword>
<comment type="similarity">
    <text evidence="1">Belongs to the NADH dehydrogenase family.</text>
</comment>
<keyword evidence="2" id="KW-0285">Flavoprotein</keyword>
<dbReference type="InterPro" id="IPR023753">
    <property type="entry name" value="FAD/NAD-binding_dom"/>
</dbReference>
<evidence type="ECO:0000313" key="10">
    <source>
        <dbReference type="Proteomes" id="UP000189911"/>
    </source>
</evidence>
<evidence type="ECO:0000256" key="2">
    <source>
        <dbReference type="ARBA" id="ARBA00022630"/>
    </source>
</evidence>
<feature type="transmembrane region" description="Helical" evidence="6">
    <location>
        <begin position="141"/>
        <end position="163"/>
    </location>
</feature>
<feature type="transmembrane region" description="Helical" evidence="6">
    <location>
        <begin position="22"/>
        <end position="42"/>
    </location>
</feature>
<dbReference type="PANTHER" id="PTHR43706">
    <property type="entry name" value="NADH DEHYDROGENASE"/>
    <property type="match status" value="1"/>
</dbReference>
<dbReference type="Gene3D" id="3.50.50.100">
    <property type="match status" value="2"/>
</dbReference>
<evidence type="ECO:0000256" key="4">
    <source>
        <dbReference type="ARBA" id="ARBA00023002"/>
    </source>
</evidence>
<evidence type="ECO:0000313" key="9">
    <source>
        <dbReference type="EMBL" id="SCV04949.1"/>
    </source>
</evidence>
<keyword evidence="6" id="KW-0812">Transmembrane</keyword>
<evidence type="ECO:0000256" key="5">
    <source>
        <dbReference type="ARBA" id="ARBA00023027"/>
    </source>
</evidence>
<accession>A0A1G4KKL3</accession>
<dbReference type="GO" id="GO:0005739">
    <property type="term" value="C:mitochondrion"/>
    <property type="evidence" value="ECO:0007669"/>
    <property type="project" value="UniProtKB-ARBA"/>
</dbReference>
<keyword evidence="4" id="KW-0560">Oxidoreductase</keyword>
<dbReference type="Pfam" id="PF07992">
    <property type="entry name" value="Pyr_redox_2"/>
    <property type="match status" value="1"/>
</dbReference>
<proteinExistence type="inferred from homology"/>
<dbReference type="OrthoDB" id="5376590at2759"/>
<evidence type="ECO:0000256" key="6">
    <source>
        <dbReference type="SAM" id="Phobius"/>
    </source>
</evidence>
<evidence type="ECO:0000259" key="7">
    <source>
        <dbReference type="Pfam" id="PF07992"/>
    </source>
</evidence>
<evidence type="ECO:0000256" key="1">
    <source>
        <dbReference type="ARBA" id="ARBA00005272"/>
    </source>
</evidence>
<dbReference type="InterPro" id="IPR045024">
    <property type="entry name" value="NDH-2"/>
</dbReference>
<dbReference type="InterPro" id="IPR054585">
    <property type="entry name" value="NDH2-like_C"/>
</dbReference>
<keyword evidence="10" id="KW-1185">Reference proteome</keyword>
<dbReference type="AlphaFoldDB" id="A0A1G4KKL3"/>
<dbReference type="Pfam" id="PF22366">
    <property type="entry name" value="NDH2_C"/>
    <property type="match status" value="1"/>
</dbReference>
<keyword evidence="5" id="KW-0520">NAD</keyword>
<dbReference type="GO" id="GO:0003954">
    <property type="term" value="F:NADH dehydrogenase activity"/>
    <property type="evidence" value="ECO:0007669"/>
    <property type="project" value="InterPro"/>
</dbReference>
<sequence>MTPVSPSSTKNFSIWLESGRTLQFFFFSCSARFSIVQIHLLFTKKNEFCYTHNKAFISYTTFYYQEVSPTQMLKRVCRPGVLQSSILSRCATRSTAYTGRLIQPSFQTLRLLHGSRQLQQEAKYSPKSGFFAERIGKLIRWSILTTGVVVSSLGASLILFFLYDATTYKEGEVPDFINVPKKALAPELGGPENLPVLWDNLDAYDSEAKEKLSYRPKLVVLGSGWASVGVLKSLAPGEFDVTVVSPQNYFLFTPLLPSAATGTLEVKSLMASIRKLVNDVSGHYLEAKAEKVEFAHNLVKVSQVNPQSGEKRFFYLPYDKLVVAVGSTANTHGVEGLENCSRLKTAEDAISLRRKIKDNLEVACLPTTTDEERKKLLSFVVCGGGPTGVEFAAEVFDLMNEDLPKTYPKILRQQVSVHIIQSRSNILNTYDETISEYAMQRFKKDDIDVLTNSRVHKILPDRVIFTQKNSETGENELKELPFGLCLWSTGVAQNPLAKQVVQDLAAFQRNRRAIETDSHLRVLGAPLGQVYAIGDCATVRTDLAEHAVEFVRQFIVNKHLQPTRSNEIITDDDIKHLSISYDEIQDLARELVKRHPQTREHLYNVEDILPKYDKTNSGTLDFNQITQLLREVESKATSMPATAQRAHQQGKYIGKKLTKVARSSETAKVNESAQLISDESVYKAFKYVHLGSLAYIGNSAVFDIPGYSFVGGLVAMYLWRGIYFAQTVSLRTRVLLFMDWLKRGFFGRDILTV</sequence>